<dbReference type="OrthoDB" id="5855668at2759"/>
<dbReference type="InterPro" id="IPR045052">
    <property type="entry name" value="Copine"/>
</dbReference>
<dbReference type="GO" id="GO:0005544">
    <property type="term" value="F:calcium-dependent phospholipid binding"/>
    <property type="evidence" value="ECO:0007669"/>
    <property type="project" value="InterPro"/>
</dbReference>
<sequence length="481" mass="54045">MLASLFTRISSAPTDSLPSTNSSDLSCKFHAEVASKSISRHLVGQNGMLVEVAETRIDLHDIIIAGGLCTLPFVRIDPQMGSQRFGKCDLTIQVDISSVRRRATLLMFGGNSLSSLSRQTVAPYFVLNLVEGTEHNQQRKIVLYRSENVQGESNPRWKEFIVPAKFFEIYPTAYLEVQCYNYNVNAPDTLIGRFSTKYGQLLHGVGSINKYMLTSEDRLKKENMDIELIKIEANHTFNDITNILTTRRTQLFLTVGIDFTANNGSPNVPTSLHYLHPHMGNPYSDALSTVAQGFYRFDKFKRLSAFGFGAKRENKLQQKFPIHIKGSQYVDGSQGLVEHYRQTLMNVLPFAPTDYSEVIYHVLTLAKAAVKNKGNPLEFYFLLAIFTNGNLKEEQATVNALVEASYFPISVVFVPVYNQTHPMCGGDSMRLKRLLSPTLKMKAGTGLKRQMVSLIDEQLTPEAVLADVPRHLEQWTLLNNC</sequence>
<keyword evidence="3" id="KW-1185">Reference proteome</keyword>
<dbReference type="InterPro" id="IPR000008">
    <property type="entry name" value="C2_dom"/>
</dbReference>
<protein>
    <recommendedName>
        <fullName evidence="1">C2 domain-containing protein</fullName>
    </recommendedName>
</protein>
<dbReference type="STRING" id="34508.A0A4U8UY14"/>
<comment type="caution">
    <text evidence="2">The sequence shown here is derived from an EMBL/GenBank/DDBJ whole genome shotgun (WGS) entry which is preliminary data.</text>
</comment>
<dbReference type="Gene3D" id="2.60.40.150">
    <property type="entry name" value="C2 domain"/>
    <property type="match status" value="1"/>
</dbReference>
<evidence type="ECO:0000259" key="1">
    <source>
        <dbReference type="PROSITE" id="PS50004"/>
    </source>
</evidence>
<evidence type="ECO:0000313" key="3">
    <source>
        <dbReference type="Proteomes" id="UP000298663"/>
    </source>
</evidence>
<dbReference type="AlphaFoldDB" id="A0A4U8UY14"/>
<dbReference type="GO" id="GO:0071277">
    <property type="term" value="P:cellular response to calcium ion"/>
    <property type="evidence" value="ECO:0007669"/>
    <property type="project" value="TreeGrafter"/>
</dbReference>
<dbReference type="PANTHER" id="PTHR10857:SF111">
    <property type="entry name" value="VWFA DOMAIN-CONTAINING PROTEIN"/>
    <property type="match status" value="1"/>
</dbReference>
<reference evidence="2 3" key="1">
    <citation type="journal article" date="2015" name="Genome Biol.">
        <title>Comparative genomics of Steinernema reveals deeply conserved gene regulatory networks.</title>
        <authorList>
            <person name="Dillman A.R."/>
            <person name="Macchietto M."/>
            <person name="Porter C.F."/>
            <person name="Rogers A."/>
            <person name="Williams B."/>
            <person name="Antoshechkin I."/>
            <person name="Lee M.M."/>
            <person name="Goodwin Z."/>
            <person name="Lu X."/>
            <person name="Lewis E.E."/>
            <person name="Goodrich-Blair H."/>
            <person name="Stock S.P."/>
            <person name="Adams B.J."/>
            <person name="Sternberg P.W."/>
            <person name="Mortazavi A."/>
        </authorList>
    </citation>
    <scope>NUCLEOTIDE SEQUENCE [LARGE SCALE GENOMIC DNA]</scope>
    <source>
        <strain evidence="2 3">ALL</strain>
    </source>
</reference>
<dbReference type="SUPFAM" id="SSF49562">
    <property type="entry name" value="C2 domain (Calcium/lipid-binding domain, CaLB)"/>
    <property type="match status" value="1"/>
</dbReference>
<reference evidence="2 3" key="2">
    <citation type="journal article" date="2019" name="G3 (Bethesda)">
        <title>Hybrid Assembly of the Genome of the Entomopathogenic Nematode Steinernema carpocapsae Identifies the X-Chromosome.</title>
        <authorList>
            <person name="Serra L."/>
            <person name="Macchietto M."/>
            <person name="Macias-Munoz A."/>
            <person name="McGill C.J."/>
            <person name="Rodriguez I.M."/>
            <person name="Rodriguez B."/>
            <person name="Murad R."/>
            <person name="Mortazavi A."/>
        </authorList>
    </citation>
    <scope>NUCLEOTIDE SEQUENCE [LARGE SCALE GENOMIC DNA]</scope>
    <source>
        <strain evidence="2 3">ALL</strain>
    </source>
</reference>
<dbReference type="PANTHER" id="PTHR10857">
    <property type="entry name" value="COPINE"/>
    <property type="match status" value="1"/>
</dbReference>
<dbReference type="GO" id="GO:0005886">
    <property type="term" value="C:plasma membrane"/>
    <property type="evidence" value="ECO:0007669"/>
    <property type="project" value="TreeGrafter"/>
</dbReference>
<organism evidence="2 3">
    <name type="scientific">Steinernema carpocapsae</name>
    <name type="common">Entomopathogenic nematode</name>
    <dbReference type="NCBI Taxonomy" id="34508"/>
    <lineage>
        <taxon>Eukaryota</taxon>
        <taxon>Metazoa</taxon>
        <taxon>Ecdysozoa</taxon>
        <taxon>Nematoda</taxon>
        <taxon>Chromadorea</taxon>
        <taxon>Rhabditida</taxon>
        <taxon>Tylenchina</taxon>
        <taxon>Panagrolaimomorpha</taxon>
        <taxon>Strongyloidoidea</taxon>
        <taxon>Steinernematidae</taxon>
        <taxon>Steinernema</taxon>
    </lineage>
</organism>
<dbReference type="Pfam" id="PF07002">
    <property type="entry name" value="Copine"/>
    <property type="match status" value="1"/>
</dbReference>
<dbReference type="PROSITE" id="PS50004">
    <property type="entry name" value="C2"/>
    <property type="match status" value="1"/>
</dbReference>
<dbReference type="InterPro" id="IPR010734">
    <property type="entry name" value="Copine_C"/>
</dbReference>
<dbReference type="InterPro" id="IPR035892">
    <property type="entry name" value="C2_domain_sf"/>
</dbReference>
<dbReference type="Proteomes" id="UP000298663">
    <property type="component" value="Unassembled WGS sequence"/>
</dbReference>
<dbReference type="EMBL" id="AZBU02000001">
    <property type="protein sequence ID" value="TMS38420.1"/>
    <property type="molecule type" value="Genomic_DNA"/>
</dbReference>
<accession>A0A4U8UY14</accession>
<gene>
    <name evidence="2" type="ORF">L596_005150</name>
</gene>
<evidence type="ECO:0000313" key="2">
    <source>
        <dbReference type="EMBL" id="TMS38420.1"/>
    </source>
</evidence>
<feature type="domain" description="C2" evidence="1">
    <location>
        <begin position="84"/>
        <end position="212"/>
    </location>
</feature>
<proteinExistence type="predicted"/>
<name>A0A4U8UY14_STECR</name>